<dbReference type="Proteomes" id="UP000076881">
    <property type="component" value="Unassembled WGS sequence"/>
</dbReference>
<proteinExistence type="predicted"/>
<keyword evidence="3" id="KW-0732">Signal</keyword>
<dbReference type="PANTHER" id="PTHR35340:SF5">
    <property type="entry name" value="ASST-DOMAIN-CONTAINING PROTEIN"/>
    <property type="match status" value="1"/>
</dbReference>
<keyword evidence="2" id="KW-0812">Transmembrane</keyword>
<organism evidence="4 5">
    <name type="scientific">Akanthomyces lecanii RCEF 1005</name>
    <dbReference type="NCBI Taxonomy" id="1081108"/>
    <lineage>
        <taxon>Eukaryota</taxon>
        <taxon>Fungi</taxon>
        <taxon>Dikarya</taxon>
        <taxon>Ascomycota</taxon>
        <taxon>Pezizomycotina</taxon>
        <taxon>Sordariomycetes</taxon>
        <taxon>Hypocreomycetidae</taxon>
        <taxon>Hypocreales</taxon>
        <taxon>Cordycipitaceae</taxon>
        <taxon>Akanthomyces</taxon>
        <taxon>Cordyceps confragosa</taxon>
    </lineage>
</organism>
<comment type="caution">
    <text evidence="4">The sequence shown here is derived from an EMBL/GenBank/DDBJ whole genome shotgun (WGS) entry which is preliminary data.</text>
</comment>
<dbReference type="InterPro" id="IPR039535">
    <property type="entry name" value="ASST-like"/>
</dbReference>
<dbReference type="EMBL" id="AZHF01000002">
    <property type="protein sequence ID" value="OAA79123.1"/>
    <property type="molecule type" value="Genomic_DNA"/>
</dbReference>
<evidence type="ECO:0000256" key="1">
    <source>
        <dbReference type="SAM" id="MobiDB-lite"/>
    </source>
</evidence>
<feature type="signal peptide" evidence="3">
    <location>
        <begin position="1"/>
        <end position="19"/>
    </location>
</feature>
<evidence type="ECO:0000256" key="3">
    <source>
        <dbReference type="SAM" id="SignalP"/>
    </source>
</evidence>
<keyword evidence="2" id="KW-0472">Membrane</keyword>
<gene>
    <name evidence="4" type="ORF">LEL_02609</name>
</gene>
<feature type="transmembrane region" description="Helical" evidence="2">
    <location>
        <begin position="578"/>
        <end position="597"/>
    </location>
</feature>
<feature type="region of interest" description="Disordered" evidence="1">
    <location>
        <begin position="23"/>
        <end position="47"/>
    </location>
</feature>
<evidence type="ECO:0008006" key="6">
    <source>
        <dbReference type="Google" id="ProtNLM"/>
    </source>
</evidence>
<evidence type="ECO:0000256" key="2">
    <source>
        <dbReference type="SAM" id="Phobius"/>
    </source>
</evidence>
<dbReference type="Pfam" id="PF14269">
    <property type="entry name" value="Arylsulfotran_2"/>
    <property type="match status" value="1"/>
</dbReference>
<evidence type="ECO:0000313" key="4">
    <source>
        <dbReference type="EMBL" id="OAA79123.1"/>
    </source>
</evidence>
<evidence type="ECO:0000313" key="5">
    <source>
        <dbReference type="Proteomes" id="UP000076881"/>
    </source>
</evidence>
<feature type="region of interest" description="Disordered" evidence="1">
    <location>
        <begin position="605"/>
        <end position="627"/>
    </location>
</feature>
<accession>A0A162KA79</accession>
<feature type="compositionally biased region" description="Polar residues" evidence="1">
    <location>
        <begin position="609"/>
        <end position="620"/>
    </location>
</feature>
<keyword evidence="5" id="KW-1185">Reference proteome</keyword>
<protein>
    <recommendedName>
        <fullName evidence="6">Arylsulfotransferase</fullName>
    </recommendedName>
</protein>
<name>A0A162KA79_CORDF</name>
<keyword evidence="2" id="KW-1133">Transmembrane helix</keyword>
<dbReference type="STRING" id="1081108.A0A162KA79"/>
<dbReference type="InterPro" id="IPR053143">
    <property type="entry name" value="Arylsulfate_ST"/>
</dbReference>
<dbReference type="AlphaFoldDB" id="A0A162KA79"/>
<feature type="chain" id="PRO_5007836677" description="Arylsulfotransferase" evidence="3">
    <location>
        <begin position="20"/>
        <end position="627"/>
    </location>
</feature>
<reference evidence="4 5" key="1">
    <citation type="journal article" date="2016" name="Genome Biol. Evol.">
        <title>Divergent and convergent evolution of fungal pathogenicity.</title>
        <authorList>
            <person name="Shang Y."/>
            <person name="Xiao G."/>
            <person name="Zheng P."/>
            <person name="Cen K."/>
            <person name="Zhan S."/>
            <person name="Wang C."/>
        </authorList>
    </citation>
    <scope>NUCLEOTIDE SEQUENCE [LARGE SCALE GENOMIC DNA]</scope>
    <source>
        <strain evidence="4 5">RCEF 1005</strain>
    </source>
</reference>
<feature type="compositionally biased region" description="Basic and acidic residues" evidence="1">
    <location>
        <begin position="23"/>
        <end position="35"/>
    </location>
</feature>
<dbReference type="OrthoDB" id="5427350at2759"/>
<sequence length="627" mass="68812">MRQVAKILQFAVLVAGTSGTLKTECDTSRSGDRSRVASRLSDSLSPHPSPHFKTFCGSTPPQLETWHSKQPCDDGLLFVASGVAASAATANKKADVEGPAIFRTNGDLVWTQSGWGRTSDLKVQMVGDRSYITFWHYESSRDDRGGSYVVLNQSYEVIRELRPVGEAPSRPIELKLTDNGTAIMMMHRITQVDKPFRGLQSGWINDAIIQEVDMASNELIFEWRASQHFDVETSQADIKNQGRTPETAFDFFHATGIDIDHNGNYVISSQNMCNAAALHRTDGHMLWVLGGALNSFEDIATGQTAAMISSQGIQWHGDSTLLLLDGGYVPYVEGQAGRRSNARMIHLNTTTNTAVLLRTYSTPAAVASRHSKGGLQRLRSGHVFVGWGDGDPSAVAYTEYSRSGRPLCTARFRKPSAPLFAGYTKTSSGGSRGRVISKYAWTGTPAAQPAMVVRPQESALYVSWNGDTQTTAWVLRSNNTERGDGSLGARRVVEKTGFETRILIPRDVGEVMEIIGVDGDGKELVRSELIWSEGASGTWSTQRVVPEEHLAVAQDKDASPPRPLPWHKHTLSRRRCQLMLALSGVGLMISTFVWCRWTARQRRKKSMQDGGSSCQQQTVLSGEKSMA</sequence>
<dbReference type="PANTHER" id="PTHR35340">
    <property type="entry name" value="PQQ ENZYME REPEAT PROTEIN-RELATED"/>
    <property type="match status" value="1"/>
</dbReference>